<dbReference type="OrthoDB" id="10624858at2759"/>
<dbReference type="GeneID" id="28770185"/>
<dbReference type="EMBL" id="KV441550">
    <property type="protein sequence ID" value="OAG08211.1"/>
    <property type="molecule type" value="Genomic_DNA"/>
</dbReference>
<reference evidence="1 2" key="1">
    <citation type="submission" date="2016-05" db="EMBL/GenBank/DDBJ databases">
        <title>Comparative analysis of secretome profiles of manganese(II)-oxidizing ascomycete fungi.</title>
        <authorList>
            <consortium name="DOE Joint Genome Institute"/>
            <person name="Zeiner C.A."/>
            <person name="Purvine S.O."/>
            <person name="Zink E.M."/>
            <person name="Wu S."/>
            <person name="Pasa-Tolic L."/>
            <person name="Chaput D.L."/>
            <person name="Haridas S."/>
            <person name="Grigoriev I.V."/>
            <person name="Santelli C.M."/>
            <person name="Hansel C.M."/>
        </authorList>
    </citation>
    <scope>NUCLEOTIDE SEQUENCE [LARGE SCALE GENOMIC DNA]</scope>
    <source>
        <strain evidence="1 2">AP3s5-JAC2a</strain>
    </source>
</reference>
<accession>A0A177CLT7</accession>
<protein>
    <submittedName>
        <fullName evidence="1">Uncharacterized protein</fullName>
    </submittedName>
</protein>
<dbReference type="Proteomes" id="UP000077069">
    <property type="component" value="Unassembled WGS sequence"/>
</dbReference>
<gene>
    <name evidence="1" type="ORF">CC84DRAFT_562461</name>
</gene>
<organism evidence="1 2">
    <name type="scientific">Paraphaeosphaeria sporulosa</name>
    <dbReference type="NCBI Taxonomy" id="1460663"/>
    <lineage>
        <taxon>Eukaryota</taxon>
        <taxon>Fungi</taxon>
        <taxon>Dikarya</taxon>
        <taxon>Ascomycota</taxon>
        <taxon>Pezizomycotina</taxon>
        <taxon>Dothideomycetes</taxon>
        <taxon>Pleosporomycetidae</taxon>
        <taxon>Pleosporales</taxon>
        <taxon>Massarineae</taxon>
        <taxon>Didymosphaeriaceae</taxon>
        <taxon>Paraphaeosphaeria</taxon>
    </lineage>
</organism>
<sequence>MRQCSPHFFVRTTRVLRVNPSCHRAVVSREHLLKLWRVHGLDFHPKYIILDLLGAPSKRQLHAYCLYFGRNMMHVYQTAPLFTLLGFASCSEIQPAAVDATIISTTSTPMCTTVSSIHLGSSASTVKATSTQVITVVLTLSRATSQHGLRTISDLISKNTPCTEAPVLPTVIMEGSSAVDIPVSVTIVKPPTEDHRLSTSITKSLFPPSFALRPTSVETLTRSRSSSSTALVLHIIPISTDTAPDTTSILYTSATTNATTSGILVNGAKGFCGGVPGLLTAAVVLVLGIVGM</sequence>
<dbReference type="AlphaFoldDB" id="A0A177CLT7"/>
<evidence type="ECO:0000313" key="1">
    <source>
        <dbReference type="EMBL" id="OAG08211.1"/>
    </source>
</evidence>
<keyword evidence="2" id="KW-1185">Reference proteome</keyword>
<name>A0A177CLT7_9PLEO</name>
<dbReference type="InParanoid" id="A0A177CLT7"/>
<dbReference type="RefSeq" id="XP_018038576.1">
    <property type="nucleotide sequence ID" value="XM_018186699.1"/>
</dbReference>
<proteinExistence type="predicted"/>
<evidence type="ECO:0000313" key="2">
    <source>
        <dbReference type="Proteomes" id="UP000077069"/>
    </source>
</evidence>